<name>F7PVS4_9MOLU</name>
<evidence type="ECO:0000256" key="1">
    <source>
        <dbReference type="ARBA" id="ARBA00022490"/>
    </source>
</evidence>
<dbReference type="GO" id="GO:0006310">
    <property type="term" value="P:DNA recombination"/>
    <property type="evidence" value="ECO:0007669"/>
    <property type="project" value="UniProtKB-UniRule"/>
</dbReference>
<dbReference type="Proteomes" id="UP000005707">
    <property type="component" value="Unassembled WGS sequence"/>
</dbReference>
<dbReference type="Pfam" id="PF14520">
    <property type="entry name" value="HHH_5"/>
    <property type="match status" value="1"/>
</dbReference>
<dbReference type="EMBL" id="AFNU02000003">
    <property type="protein sequence ID" value="ERJ12754.1"/>
    <property type="molecule type" value="Genomic_DNA"/>
</dbReference>
<dbReference type="Gene3D" id="1.10.150.20">
    <property type="entry name" value="5' to 3' exonuclease, C-terminal subdomain"/>
    <property type="match status" value="1"/>
</dbReference>
<evidence type="ECO:0000256" key="5">
    <source>
        <dbReference type="ARBA" id="ARBA00023204"/>
    </source>
</evidence>
<dbReference type="GO" id="GO:0006281">
    <property type="term" value="P:DNA repair"/>
    <property type="evidence" value="ECO:0007669"/>
    <property type="project" value="UniProtKB-UniRule"/>
</dbReference>
<comment type="caution">
    <text evidence="8">The sequence shown here is derived from an EMBL/GenBank/DDBJ whole genome shotgun (WGS) entry which is preliminary data.</text>
</comment>
<keyword evidence="8" id="KW-0547">Nucleotide-binding</keyword>
<keyword evidence="5 6" id="KW-0234">DNA repair</keyword>
<keyword evidence="9" id="KW-1185">Reference proteome</keyword>
<protein>
    <recommendedName>
        <fullName evidence="6">Holliday junction branch migration complex subunit RuvA</fullName>
    </recommendedName>
</protein>
<dbReference type="NCBIfam" id="TIGR00084">
    <property type="entry name" value="ruvA"/>
    <property type="match status" value="1"/>
</dbReference>
<dbReference type="GO" id="GO:0005524">
    <property type="term" value="F:ATP binding"/>
    <property type="evidence" value="ECO:0007669"/>
    <property type="project" value="InterPro"/>
</dbReference>
<keyword evidence="8" id="KW-0347">Helicase</keyword>
<comment type="similarity">
    <text evidence="6">Belongs to the RuvA family.</text>
</comment>
<dbReference type="GO" id="GO:0009378">
    <property type="term" value="F:four-way junction helicase activity"/>
    <property type="evidence" value="ECO:0007669"/>
    <property type="project" value="InterPro"/>
</dbReference>
<evidence type="ECO:0000313" key="8">
    <source>
        <dbReference type="EMBL" id="ERJ12754.1"/>
    </source>
</evidence>
<dbReference type="SUPFAM" id="SSF46929">
    <property type="entry name" value="DNA helicase RuvA subunit, C-terminal domain"/>
    <property type="match status" value="1"/>
</dbReference>
<dbReference type="eggNOG" id="COG0632">
    <property type="taxonomic scope" value="Bacteria"/>
</dbReference>
<comment type="subcellular location">
    <subcellularLocation>
        <location evidence="6">Cytoplasm</location>
    </subcellularLocation>
</comment>
<dbReference type="InterPro" id="IPR036267">
    <property type="entry name" value="RuvA_C_sf"/>
</dbReference>
<keyword evidence="1 6" id="KW-0963">Cytoplasm</keyword>
<feature type="domain" description="Helix-hairpin-helix DNA-binding motif class 1" evidence="7">
    <location>
        <begin position="70"/>
        <end position="89"/>
    </location>
</feature>
<dbReference type="Pfam" id="PF07499">
    <property type="entry name" value="RuvA_C"/>
    <property type="match status" value="1"/>
</dbReference>
<dbReference type="CDD" id="cd14332">
    <property type="entry name" value="UBA_RuvA_C"/>
    <property type="match status" value="1"/>
</dbReference>
<evidence type="ECO:0000256" key="6">
    <source>
        <dbReference type="HAMAP-Rule" id="MF_00031"/>
    </source>
</evidence>
<comment type="caution">
    <text evidence="6">Lacks conserved residue(s) required for the propagation of feature annotation.</text>
</comment>
<dbReference type="AlphaFoldDB" id="F7PVS4"/>
<evidence type="ECO:0000313" key="9">
    <source>
        <dbReference type="Proteomes" id="UP000005707"/>
    </source>
</evidence>
<organism evidence="8 9">
    <name type="scientific">Haloplasma contractile SSD-17B</name>
    <dbReference type="NCBI Taxonomy" id="1033810"/>
    <lineage>
        <taxon>Bacteria</taxon>
        <taxon>Bacillati</taxon>
        <taxon>Mycoplasmatota</taxon>
        <taxon>Mollicutes</taxon>
        <taxon>Haloplasmatales</taxon>
        <taxon>Haloplasmataceae</taxon>
        <taxon>Haloplasma</taxon>
    </lineage>
</organism>
<dbReference type="InterPro" id="IPR012340">
    <property type="entry name" value="NA-bd_OB-fold"/>
</dbReference>
<comment type="function">
    <text evidence="6">The RuvA-RuvB-RuvC complex processes Holliday junction (HJ) DNA during genetic recombination and DNA repair, while the RuvA-RuvB complex plays an important role in the rescue of blocked DNA replication forks via replication fork reversal (RFR). RuvA specifically binds to HJ cruciform DNA, conferring on it an open structure. The RuvB hexamer acts as an ATP-dependent pump, pulling dsDNA into and through the RuvAB complex. HJ branch migration allows RuvC to scan DNA until it finds its consensus sequence, where it cleaves and resolves the cruciform DNA.</text>
</comment>
<accession>F7PVS4</accession>
<evidence type="ECO:0000256" key="4">
    <source>
        <dbReference type="ARBA" id="ARBA00023172"/>
    </source>
</evidence>
<dbReference type="STRING" id="1033810.HLPCO_001094"/>
<dbReference type="GO" id="GO:0048476">
    <property type="term" value="C:Holliday junction resolvase complex"/>
    <property type="evidence" value="ECO:0007669"/>
    <property type="project" value="UniProtKB-UniRule"/>
</dbReference>
<dbReference type="RefSeq" id="WP_008825834.1">
    <property type="nucleotide sequence ID" value="NZ_AFNU02000003.1"/>
</dbReference>
<dbReference type="SUPFAM" id="SSF50249">
    <property type="entry name" value="Nucleic acid-binding proteins"/>
    <property type="match status" value="1"/>
</dbReference>
<dbReference type="SUPFAM" id="SSF47781">
    <property type="entry name" value="RuvA domain 2-like"/>
    <property type="match status" value="1"/>
</dbReference>
<keyword evidence="8" id="KW-0378">Hydrolase</keyword>
<evidence type="ECO:0000256" key="2">
    <source>
        <dbReference type="ARBA" id="ARBA00022763"/>
    </source>
</evidence>
<dbReference type="InterPro" id="IPR011114">
    <property type="entry name" value="RuvA_C"/>
</dbReference>
<keyword evidence="8" id="KW-0067">ATP-binding</keyword>
<proteinExistence type="inferred from homology"/>
<dbReference type="Gene3D" id="2.40.50.140">
    <property type="entry name" value="Nucleic acid-binding proteins"/>
    <property type="match status" value="1"/>
</dbReference>
<dbReference type="InterPro" id="IPR003583">
    <property type="entry name" value="Hlx-hairpin-Hlx_DNA-bd_motif"/>
</dbReference>
<reference evidence="8 9" key="1">
    <citation type="journal article" date="2011" name="J. Bacteriol.">
        <title>Genome sequence of Haloplasma contractile, an unusual contractile bacterium from a deep-sea anoxic brine lake.</title>
        <authorList>
            <person name="Antunes A."/>
            <person name="Alam I."/>
            <person name="El Dorry H."/>
            <person name="Siam R."/>
            <person name="Robertson A."/>
            <person name="Bajic V.B."/>
            <person name="Stingl U."/>
        </authorList>
    </citation>
    <scope>NUCLEOTIDE SEQUENCE [LARGE SCALE GENOMIC DNA]</scope>
    <source>
        <strain evidence="8 9">SSD-17B</strain>
    </source>
</reference>
<evidence type="ECO:0000259" key="7">
    <source>
        <dbReference type="SMART" id="SM00278"/>
    </source>
</evidence>
<keyword evidence="3 6" id="KW-0238">DNA-binding</keyword>
<dbReference type="HAMAP" id="MF_00031">
    <property type="entry name" value="DNA_HJ_migration_RuvA"/>
    <property type="match status" value="1"/>
</dbReference>
<keyword evidence="4 6" id="KW-0233">DNA recombination</keyword>
<dbReference type="GO" id="GO:0000400">
    <property type="term" value="F:four-way junction DNA binding"/>
    <property type="evidence" value="ECO:0007669"/>
    <property type="project" value="UniProtKB-UniRule"/>
</dbReference>
<feature type="region of interest" description="Domain III" evidence="6">
    <location>
        <begin position="138"/>
        <end position="185"/>
    </location>
</feature>
<gene>
    <name evidence="6 8" type="primary">ruvA</name>
    <name evidence="8" type="ORF">HLPCO_001094</name>
</gene>
<keyword evidence="2 6" id="KW-0227">DNA damage</keyword>
<comment type="subunit">
    <text evidence="6">Homotetramer. Forms an RuvA(8)-RuvB(12)-Holliday junction (HJ) complex. HJ DNA is sandwiched between 2 RuvA tetramers; dsDNA enters through RuvA and exits via RuvB. An RuvB hexamer assembles on each DNA strand where it exits the tetramer. Each RuvB hexamer is contacted by two RuvA subunits (via domain III) on 2 adjacent RuvB subunits; this complex drives branch migration. In the full resolvosome a probable DNA-RuvA(4)-RuvB(12)-RuvC(2) complex forms which resolves the HJ.</text>
</comment>
<evidence type="ECO:0000256" key="3">
    <source>
        <dbReference type="ARBA" id="ARBA00023125"/>
    </source>
</evidence>
<dbReference type="GO" id="GO:0005737">
    <property type="term" value="C:cytoplasm"/>
    <property type="evidence" value="ECO:0007669"/>
    <property type="project" value="UniProtKB-SubCell"/>
</dbReference>
<dbReference type="FunCoup" id="F7PVS4">
    <property type="interactions" value="311"/>
</dbReference>
<dbReference type="Gene3D" id="1.10.8.10">
    <property type="entry name" value="DNA helicase RuvA subunit, C-terminal domain"/>
    <property type="match status" value="1"/>
</dbReference>
<dbReference type="GO" id="GO:0009379">
    <property type="term" value="C:Holliday junction helicase complex"/>
    <property type="evidence" value="ECO:0007669"/>
    <property type="project" value="InterPro"/>
</dbReference>
<dbReference type="SMART" id="SM00278">
    <property type="entry name" value="HhH1"/>
    <property type="match status" value="2"/>
</dbReference>
<reference evidence="8 9" key="2">
    <citation type="journal article" date="2013" name="PLoS ONE">
        <title>INDIGO - INtegrated Data Warehouse of MIcrobial GenOmes with Examples from the Red Sea Extremophiles.</title>
        <authorList>
            <person name="Alam I."/>
            <person name="Antunes A."/>
            <person name="Kamau A.A."/>
            <person name="Ba Alawi W."/>
            <person name="Kalkatawi M."/>
            <person name="Stingl U."/>
            <person name="Bajic V.B."/>
        </authorList>
    </citation>
    <scope>NUCLEOTIDE SEQUENCE [LARGE SCALE GENOMIC DNA]</scope>
    <source>
        <strain evidence="8 9">SSD-17B</strain>
    </source>
</reference>
<feature type="domain" description="Helix-hairpin-helix DNA-binding motif class 1" evidence="7">
    <location>
        <begin position="105"/>
        <end position="124"/>
    </location>
</feature>
<dbReference type="Pfam" id="PF01330">
    <property type="entry name" value="RuvA_N"/>
    <property type="match status" value="1"/>
</dbReference>
<dbReference type="InterPro" id="IPR000085">
    <property type="entry name" value="RuvA"/>
</dbReference>
<dbReference type="InterPro" id="IPR013849">
    <property type="entry name" value="DNA_helicase_Holl-junc_RuvA_I"/>
</dbReference>
<dbReference type="InParanoid" id="F7PVS4"/>
<dbReference type="InterPro" id="IPR010994">
    <property type="entry name" value="RuvA_2-like"/>
</dbReference>
<comment type="domain">
    <text evidence="6">Has three domains with a flexible linker between the domains II and III and assumes an 'L' shape. Domain III is highly mobile and contacts RuvB.</text>
</comment>
<dbReference type="OrthoDB" id="5293449at2"/>
<sequence>MYSFITGSIRGIDKDIIVVENNGIGYKINTPNPYNFTMNEDYKIYTYFHVREDAMELFGFLSNEEKGLFERLISVKGIGPKTACAILATGDVSGVIHAIETSDVKYLKKFPKIGPKAAQQIILDLQGKLTVSEQGNVNKALEEAVEALTALGYTRKEIDKVKKVLSSEQLSTQEYITKALKLMLK</sequence>